<evidence type="ECO:0000256" key="3">
    <source>
        <dbReference type="ARBA" id="ARBA00022729"/>
    </source>
</evidence>
<comment type="caution">
    <text evidence="5">The sequence shown here is derived from an EMBL/GenBank/DDBJ whole genome shotgun (WGS) entry which is preliminary data.</text>
</comment>
<dbReference type="GO" id="GO:1901982">
    <property type="term" value="F:maltose binding"/>
    <property type="evidence" value="ECO:0007669"/>
    <property type="project" value="TreeGrafter"/>
</dbReference>
<proteinExistence type="inferred from homology"/>
<dbReference type="Pfam" id="PF13416">
    <property type="entry name" value="SBP_bac_8"/>
    <property type="match status" value="1"/>
</dbReference>
<keyword evidence="2" id="KW-0813">Transport</keyword>
<feature type="signal peptide" evidence="4">
    <location>
        <begin position="1"/>
        <end position="21"/>
    </location>
</feature>
<protein>
    <submittedName>
        <fullName evidence="5">Multiple sugar-binding protein</fullName>
    </submittedName>
</protein>
<evidence type="ECO:0000256" key="2">
    <source>
        <dbReference type="ARBA" id="ARBA00022448"/>
    </source>
</evidence>
<dbReference type="RefSeq" id="WP_096818607.1">
    <property type="nucleotide sequence ID" value="NZ_JXJU01000009.1"/>
</dbReference>
<evidence type="ECO:0000256" key="4">
    <source>
        <dbReference type="SAM" id="SignalP"/>
    </source>
</evidence>
<reference evidence="5 6" key="1">
    <citation type="submission" date="2014-12" db="EMBL/GenBank/DDBJ databases">
        <title>Draft genome sequences of 10 type strains of Lactococcus.</title>
        <authorList>
            <person name="Sun Z."/>
            <person name="Zhong Z."/>
            <person name="Liu W."/>
            <person name="Zhang W."/>
            <person name="Zhang H."/>
        </authorList>
    </citation>
    <scope>NUCLEOTIDE SEQUENCE [LARGE SCALE GENOMIC DNA]</scope>
    <source>
        <strain evidence="5 6">JCM 16395</strain>
    </source>
</reference>
<feature type="chain" id="PRO_5039500322" evidence="4">
    <location>
        <begin position="22"/>
        <end position="424"/>
    </location>
</feature>
<dbReference type="Proteomes" id="UP000218181">
    <property type="component" value="Unassembled WGS sequence"/>
</dbReference>
<gene>
    <name evidence="5" type="ORF">RT41_GL001950</name>
</gene>
<dbReference type="Gene3D" id="3.40.190.10">
    <property type="entry name" value="Periplasmic binding protein-like II"/>
    <property type="match status" value="1"/>
</dbReference>
<dbReference type="OrthoDB" id="383937at2"/>
<accession>A0A2A5RJK8</accession>
<dbReference type="PROSITE" id="PS51257">
    <property type="entry name" value="PROKAR_LIPOPROTEIN"/>
    <property type="match status" value="1"/>
</dbReference>
<dbReference type="PANTHER" id="PTHR30061">
    <property type="entry name" value="MALTOSE-BINDING PERIPLASMIC PROTEIN"/>
    <property type="match status" value="1"/>
</dbReference>
<dbReference type="AlphaFoldDB" id="A0A2A5RJK8"/>
<evidence type="ECO:0000256" key="1">
    <source>
        <dbReference type="ARBA" id="ARBA00008520"/>
    </source>
</evidence>
<dbReference type="PANTHER" id="PTHR30061:SF50">
    <property type="entry name" value="MALTOSE_MALTODEXTRIN-BINDING PERIPLASMIC PROTEIN"/>
    <property type="match status" value="1"/>
</dbReference>
<name>A0A2A5RJK8_9LACT</name>
<dbReference type="InterPro" id="IPR006059">
    <property type="entry name" value="SBP"/>
</dbReference>
<sequence>MNTWKKAALAGAAFMAAASLAACSSNSSGSDKSGSVKGETLTVGYWKGSDTENATFNKLVSSFEKKYDVKVKPKVYTDITTQLPTDLSAGVAPDAFYIDSSFYPYLQKEGVLADLSGVVNPKDFYPSIVSAFQTNGKTYAAPKDVSTLAIYVNKDVFKKAGIDESAIPKSYEDFITWAPTAQAKLDAAYGKGKVYLMNYNADLTRNWQFITADGQNPITSDGKSDLSNPTILKNLNTAVELFNTGAVATPQQVGAGDEGAGFASGKFAMALTGNWNYQVFKTQYKDLNFDIIPNMTYKGKEMTMQYTVGWGENKNTKVSKLANDWIQYVTGKDGMTTWTDGVGTLATRPDVAENSSFLNDNPLLKVHQDAIKSAVAWQDGVNLTTVVSSYGNFISNAFKKGATEDTLKSALKQADDDANAKISK</sequence>
<organism evidence="5 6">
    <name type="scientific">Lactococcus fujiensis JCM 16395</name>
    <dbReference type="NCBI Taxonomy" id="1291764"/>
    <lineage>
        <taxon>Bacteria</taxon>
        <taxon>Bacillati</taxon>
        <taxon>Bacillota</taxon>
        <taxon>Bacilli</taxon>
        <taxon>Lactobacillales</taxon>
        <taxon>Streptococcaceae</taxon>
        <taxon>Lactococcus</taxon>
    </lineage>
</organism>
<dbReference type="STRING" id="1291764.GCA_001311235_01382"/>
<evidence type="ECO:0000313" key="5">
    <source>
        <dbReference type="EMBL" id="PCR99309.1"/>
    </source>
</evidence>
<dbReference type="GO" id="GO:0055052">
    <property type="term" value="C:ATP-binding cassette (ABC) transporter complex, substrate-binding subunit-containing"/>
    <property type="evidence" value="ECO:0007669"/>
    <property type="project" value="TreeGrafter"/>
</dbReference>
<dbReference type="EMBL" id="JXJU01000009">
    <property type="protein sequence ID" value="PCR99309.1"/>
    <property type="molecule type" value="Genomic_DNA"/>
</dbReference>
<dbReference type="GO" id="GO:0015768">
    <property type="term" value="P:maltose transport"/>
    <property type="evidence" value="ECO:0007669"/>
    <property type="project" value="TreeGrafter"/>
</dbReference>
<dbReference type="GO" id="GO:0042956">
    <property type="term" value="P:maltodextrin transmembrane transport"/>
    <property type="evidence" value="ECO:0007669"/>
    <property type="project" value="TreeGrafter"/>
</dbReference>
<comment type="similarity">
    <text evidence="1">Belongs to the bacterial solute-binding protein 1 family.</text>
</comment>
<keyword evidence="3 4" id="KW-0732">Signal</keyword>
<evidence type="ECO:0000313" key="6">
    <source>
        <dbReference type="Proteomes" id="UP000218181"/>
    </source>
</evidence>
<keyword evidence="6" id="KW-1185">Reference proteome</keyword>
<dbReference type="SUPFAM" id="SSF53850">
    <property type="entry name" value="Periplasmic binding protein-like II"/>
    <property type="match status" value="1"/>
</dbReference>